<dbReference type="Proteomes" id="UP000216411">
    <property type="component" value="Unassembled WGS sequence"/>
</dbReference>
<comment type="caution">
    <text evidence="2">The sequence shown here is derived from an EMBL/GenBank/DDBJ whole genome shotgun (WGS) entry which is preliminary data.</text>
</comment>
<evidence type="ECO:0000313" key="4">
    <source>
        <dbReference type="Proteomes" id="UP000247523"/>
    </source>
</evidence>
<protein>
    <submittedName>
        <fullName evidence="2">Uncharacterized protein</fullName>
    </submittedName>
</protein>
<reference evidence="2" key="3">
    <citation type="submission" date="2018-07" db="EMBL/GenBank/DDBJ databases">
        <authorList>
            <person name="Quirk P.G."/>
            <person name="Krulwich T.A."/>
        </authorList>
    </citation>
    <scope>NUCLEOTIDE SEQUENCE</scope>
    <source>
        <strain evidence="2">CCRI-19302</strain>
    </source>
</reference>
<dbReference type="OrthoDB" id="9959768at2"/>
<dbReference type="EMBL" id="NOKA02000023">
    <property type="protein sequence ID" value="RDY31033.1"/>
    <property type="molecule type" value="Genomic_DNA"/>
</dbReference>
<evidence type="ECO:0000313" key="1">
    <source>
        <dbReference type="EMBL" id="PXV90279.1"/>
    </source>
</evidence>
<dbReference type="EMBL" id="QICS01000005">
    <property type="protein sequence ID" value="PXV90279.1"/>
    <property type="molecule type" value="Genomic_DNA"/>
</dbReference>
<accession>A0A255P6H5</accession>
<reference evidence="2 3" key="1">
    <citation type="journal article" date="2017" name="Genome Announc.">
        <title>Draft Genome Sequence of a Sporulating and Motile Strain of Lachnotalea glycerini Isolated from Water in Quebec City, Canada.</title>
        <authorList>
            <person name="Maheux A.F."/>
            <person name="Boudreau D.K."/>
            <person name="Berube E."/>
            <person name="Boissinot M."/>
            <person name="Raymond F."/>
            <person name="Brodeur S."/>
            <person name="Corbeil J."/>
            <person name="Isabel S."/>
            <person name="Omar R.F."/>
            <person name="Bergeron M.G."/>
        </authorList>
    </citation>
    <scope>NUCLEOTIDE SEQUENCE [LARGE SCALE GENOMIC DNA]</scope>
    <source>
        <strain evidence="2 3">CCRI-19302</strain>
    </source>
</reference>
<organism evidence="2 3">
    <name type="scientific">Lachnotalea glycerini</name>
    <dbReference type="NCBI Taxonomy" id="1763509"/>
    <lineage>
        <taxon>Bacteria</taxon>
        <taxon>Bacillati</taxon>
        <taxon>Bacillota</taxon>
        <taxon>Clostridia</taxon>
        <taxon>Lachnospirales</taxon>
        <taxon>Lachnospiraceae</taxon>
        <taxon>Lachnotalea</taxon>
    </lineage>
</organism>
<name>A0A255P6H5_9FIRM</name>
<gene>
    <name evidence="1" type="ORF">C8E03_105188</name>
    <name evidence="2" type="ORF">CG710_011675</name>
</gene>
<evidence type="ECO:0000313" key="2">
    <source>
        <dbReference type="EMBL" id="RDY31033.1"/>
    </source>
</evidence>
<proteinExistence type="predicted"/>
<sequence>MKVTAIRTSYNRYYYQKNEASIITRANQTVSKDIKLIETTQTNTYQTPVINNSAEYVKNAYQVSFKPFDLIQNLQEA</sequence>
<dbReference type="Proteomes" id="UP000247523">
    <property type="component" value="Unassembled WGS sequence"/>
</dbReference>
<evidence type="ECO:0000313" key="3">
    <source>
        <dbReference type="Proteomes" id="UP000216411"/>
    </source>
</evidence>
<dbReference type="RefSeq" id="WP_094377811.1">
    <property type="nucleotide sequence ID" value="NZ_NOKA02000023.1"/>
</dbReference>
<dbReference type="AlphaFoldDB" id="A0A255P6H5"/>
<keyword evidence="3" id="KW-1185">Reference proteome</keyword>
<reference evidence="1 4" key="2">
    <citation type="submission" date="2018-05" db="EMBL/GenBank/DDBJ databases">
        <title>Genomic Encyclopedia of Type Strains, Phase IV (KMG-IV): sequencing the most valuable type-strain genomes for metagenomic binning, comparative biology and taxonomic classification.</title>
        <authorList>
            <person name="Goeker M."/>
        </authorList>
    </citation>
    <scope>NUCLEOTIDE SEQUENCE [LARGE SCALE GENOMIC DNA]</scope>
    <source>
        <strain evidence="1 4">DSM 28816</strain>
    </source>
</reference>